<dbReference type="InterPro" id="IPR005234">
    <property type="entry name" value="ScpB_csome_segregation"/>
</dbReference>
<dbReference type="AlphaFoldDB" id="A0A844YEQ1"/>
<dbReference type="InterPro" id="IPR036388">
    <property type="entry name" value="WH-like_DNA-bd_sf"/>
</dbReference>
<feature type="compositionally biased region" description="Acidic residues" evidence="5">
    <location>
        <begin position="191"/>
        <end position="210"/>
    </location>
</feature>
<evidence type="ECO:0000256" key="3">
    <source>
        <dbReference type="ARBA" id="ARBA00022829"/>
    </source>
</evidence>
<comment type="caution">
    <text evidence="6">The sequence shown here is derived from an EMBL/GenBank/DDBJ whole genome shotgun (WGS) entry which is preliminary data.</text>
</comment>
<keyword evidence="2" id="KW-0132">Cell division</keyword>
<organism evidence="6 7">
    <name type="scientific">Qipengyuania oceanensis</name>
    <dbReference type="NCBI Taxonomy" id="1463597"/>
    <lineage>
        <taxon>Bacteria</taxon>
        <taxon>Pseudomonadati</taxon>
        <taxon>Pseudomonadota</taxon>
        <taxon>Alphaproteobacteria</taxon>
        <taxon>Sphingomonadales</taxon>
        <taxon>Erythrobacteraceae</taxon>
        <taxon>Qipengyuania</taxon>
    </lineage>
</organism>
<gene>
    <name evidence="6" type="primary">scpB</name>
    <name evidence="6" type="ORF">GRI48_05255</name>
</gene>
<dbReference type="PIRSF" id="PIRSF019345">
    <property type="entry name" value="ScpB"/>
    <property type="match status" value="1"/>
</dbReference>
<dbReference type="InterPro" id="IPR036390">
    <property type="entry name" value="WH_DNA-bd_sf"/>
</dbReference>
<reference evidence="6 7" key="1">
    <citation type="submission" date="2019-12" db="EMBL/GenBank/DDBJ databases">
        <title>Genomic-based taxomic classification of the family Erythrobacteraceae.</title>
        <authorList>
            <person name="Xu L."/>
        </authorList>
    </citation>
    <scope>NUCLEOTIDE SEQUENCE [LARGE SCALE GENOMIC DNA]</scope>
    <source>
        <strain evidence="6 7">MCCC 1A09965</strain>
    </source>
</reference>
<dbReference type="RefSeq" id="WP_160672421.1">
    <property type="nucleotide sequence ID" value="NZ_WTYN01000001.1"/>
</dbReference>
<dbReference type="OrthoDB" id="9806226at2"/>
<keyword evidence="1" id="KW-0963">Cytoplasm</keyword>
<proteinExistence type="predicted"/>
<dbReference type="GO" id="GO:0051304">
    <property type="term" value="P:chromosome separation"/>
    <property type="evidence" value="ECO:0007669"/>
    <property type="project" value="InterPro"/>
</dbReference>
<keyword evidence="7" id="KW-1185">Reference proteome</keyword>
<dbReference type="NCBIfam" id="TIGR00281">
    <property type="entry name" value="SMC-Scp complex subunit ScpB"/>
    <property type="match status" value="1"/>
</dbReference>
<dbReference type="Pfam" id="PF04079">
    <property type="entry name" value="SMC_ScpB"/>
    <property type="match status" value="1"/>
</dbReference>
<dbReference type="EMBL" id="WTYN01000001">
    <property type="protein sequence ID" value="MXO62417.1"/>
    <property type="molecule type" value="Genomic_DNA"/>
</dbReference>
<dbReference type="Gene3D" id="1.10.10.10">
    <property type="entry name" value="Winged helix-like DNA-binding domain superfamily/Winged helix DNA-binding domain"/>
    <property type="match status" value="2"/>
</dbReference>
<name>A0A844YEQ1_9SPHN</name>
<keyword evidence="3" id="KW-0159">Chromosome partition</keyword>
<dbReference type="GO" id="GO:0051301">
    <property type="term" value="P:cell division"/>
    <property type="evidence" value="ECO:0007669"/>
    <property type="project" value="UniProtKB-KW"/>
</dbReference>
<evidence type="ECO:0000256" key="2">
    <source>
        <dbReference type="ARBA" id="ARBA00022618"/>
    </source>
</evidence>
<sequence length="228" mass="25343">MIEPQDELARALEATLFAAEEPMSVEALASHLGDADARAVRDALQALADRYSGRGIELVERGKRWHFQTAPDLAHLLRREREQVRRLSRAATEVLAIIAYHEPVSRAEIESIRGVQTSAGTLDVLMEAGWVRIAGRREVPGRPVIYATTPDFLAHFGLESRRDLPGIDELRAAGLLDPVDDAYDALTGVDENPDEHEDEDDDAFDDDEPLEPEHPDDPGRPFHQLGED</sequence>
<dbReference type="SUPFAM" id="SSF46785">
    <property type="entry name" value="Winged helix' DNA-binding domain"/>
    <property type="match status" value="2"/>
</dbReference>
<accession>A0A844YEQ1</accession>
<evidence type="ECO:0000256" key="4">
    <source>
        <dbReference type="ARBA" id="ARBA00023306"/>
    </source>
</evidence>
<keyword evidence="4" id="KW-0131">Cell cycle</keyword>
<feature type="region of interest" description="Disordered" evidence="5">
    <location>
        <begin position="184"/>
        <end position="228"/>
    </location>
</feature>
<evidence type="ECO:0000313" key="6">
    <source>
        <dbReference type="EMBL" id="MXO62417.1"/>
    </source>
</evidence>
<evidence type="ECO:0000256" key="5">
    <source>
        <dbReference type="SAM" id="MobiDB-lite"/>
    </source>
</evidence>
<protein>
    <submittedName>
        <fullName evidence="6">SMC-Scp complex subunit ScpB</fullName>
    </submittedName>
</protein>
<dbReference type="PANTHER" id="PTHR34298">
    <property type="entry name" value="SEGREGATION AND CONDENSATION PROTEIN B"/>
    <property type="match status" value="1"/>
</dbReference>
<evidence type="ECO:0000256" key="1">
    <source>
        <dbReference type="ARBA" id="ARBA00022490"/>
    </source>
</evidence>
<evidence type="ECO:0000313" key="7">
    <source>
        <dbReference type="Proteomes" id="UP000445582"/>
    </source>
</evidence>
<dbReference type="PANTHER" id="PTHR34298:SF2">
    <property type="entry name" value="SEGREGATION AND CONDENSATION PROTEIN B"/>
    <property type="match status" value="1"/>
</dbReference>
<dbReference type="Proteomes" id="UP000445582">
    <property type="component" value="Unassembled WGS sequence"/>
</dbReference>
<feature type="compositionally biased region" description="Basic and acidic residues" evidence="5">
    <location>
        <begin position="211"/>
        <end position="228"/>
    </location>
</feature>